<feature type="signal peptide" evidence="6">
    <location>
        <begin position="1"/>
        <end position="23"/>
    </location>
</feature>
<dbReference type="SMART" id="SM00130">
    <property type="entry name" value="KR"/>
    <property type="match status" value="1"/>
</dbReference>
<feature type="domain" description="F5/8 type C" evidence="7">
    <location>
        <begin position="686"/>
        <end position="838"/>
    </location>
</feature>
<evidence type="ECO:0000256" key="1">
    <source>
        <dbReference type="ARBA" id="ARBA00022572"/>
    </source>
</evidence>
<dbReference type="InParanoid" id="A7RKI4"/>
<accession>A7RKI4</accession>
<dbReference type="InterPro" id="IPR000001">
    <property type="entry name" value="Kringle"/>
</dbReference>
<name>A7RKI4_NEMVE</name>
<dbReference type="InterPro" id="IPR050759">
    <property type="entry name" value="Serine_protease_kringle"/>
</dbReference>
<feature type="compositionally biased region" description="Basic residues" evidence="4">
    <location>
        <begin position="936"/>
        <end position="950"/>
    </location>
</feature>
<feature type="chain" id="PRO_5002714500" evidence="6">
    <location>
        <begin position="24"/>
        <end position="1071"/>
    </location>
</feature>
<gene>
    <name evidence="9" type="ORF">NEMVEDRAFT_v1g198435</name>
</gene>
<evidence type="ECO:0000259" key="7">
    <source>
        <dbReference type="PROSITE" id="PS50022"/>
    </source>
</evidence>
<dbReference type="Gene3D" id="2.60.120.260">
    <property type="entry name" value="Galactose-binding domain-like"/>
    <property type="match status" value="1"/>
</dbReference>
<keyword evidence="10" id="KW-1185">Reference proteome</keyword>
<evidence type="ECO:0000256" key="5">
    <source>
        <dbReference type="SAM" id="Phobius"/>
    </source>
</evidence>
<keyword evidence="1 3" id="KW-0420">Kringle</keyword>
<feature type="region of interest" description="Disordered" evidence="4">
    <location>
        <begin position="701"/>
        <end position="725"/>
    </location>
</feature>
<dbReference type="HOGENOM" id="CLU_287626_0_0_1"/>
<evidence type="ECO:0000256" key="3">
    <source>
        <dbReference type="PROSITE-ProRule" id="PRU00121"/>
    </source>
</evidence>
<keyword evidence="5" id="KW-0812">Transmembrane</keyword>
<keyword evidence="2" id="KW-1015">Disulfide bond</keyword>
<dbReference type="STRING" id="45351.A7RKI4"/>
<dbReference type="PANTHER" id="PTHR24261">
    <property type="entry name" value="PLASMINOGEN-RELATED"/>
    <property type="match status" value="1"/>
</dbReference>
<evidence type="ECO:0000256" key="2">
    <source>
        <dbReference type="ARBA" id="ARBA00023157"/>
    </source>
</evidence>
<comment type="caution">
    <text evidence="3">Lacks conserved residue(s) required for the propagation of feature annotation.</text>
</comment>
<evidence type="ECO:0000313" key="9">
    <source>
        <dbReference type="EMBL" id="EDO47914.1"/>
    </source>
</evidence>
<protein>
    <submittedName>
        <fullName evidence="9">Uncharacterized protein</fullName>
    </submittedName>
</protein>
<dbReference type="InterPro" id="IPR008979">
    <property type="entry name" value="Galactose-bd-like_sf"/>
</dbReference>
<dbReference type="InterPro" id="IPR013806">
    <property type="entry name" value="Kringle-like"/>
</dbReference>
<keyword evidence="6" id="KW-0732">Signal</keyword>
<evidence type="ECO:0000313" key="10">
    <source>
        <dbReference type="Proteomes" id="UP000001593"/>
    </source>
</evidence>
<organism evidence="9 10">
    <name type="scientific">Nematostella vectensis</name>
    <name type="common">Starlet sea anemone</name>
    <dbReference type="NCBI Taxonomy" id="45351"/>
    <lineage>
        <taxon>Eukaryota</taxon>
        <taxon>Metazoa</taxon>
        <taxon>Cnidaria</taxon>
        <taxon>Anthozoa</taxon>
        <taxon>Hexacorallia</taxon>
        <taxon>Actiniaria</taxon>
        <taxon>Edwardsiidae</taxon>
        <taxon>Nematostella</taxon>
    </lineage>
</organism>
<dbReference type="Proteomes" id="UP000001593">
    <property type="component" value="Unassembled WGS sequence"/>
</dbReference>
<feature type="compositionally biased region" description="Basic and acidic residues" evidence="4">
    <location>
        <begin position="712"/>
        <end position="721"/>
    </location>
</feature>
<dbReference type="InterPro" id="IPR038178">
    <property type="entry name" value="Kringle_sf"/>
</dbReference>
<feature type="transmembrane region" description="Helical" evidence="5">
    <location>
        <begin position="860"/>
        <end position="880"/>
    </location>
</feature>
<evidence type="ECO:0000256" key="4">
    <source>
        <dbReference type="SAM" id="MobiDB-lite"/>
    </source>
</evidence>
<dbReference type="PROSITE" id="PS50022">
    <property type="entry name" value="FA58C_3"/>
    <property type="match status" value="1"/>
</dbReference>
<feature type="compositionally biased region" description="Basic residues" evidence="4">
    <location>
        <begin position="894"/>
        <end position="905"/>
    </location>
</feature>
<feature type="region of interest" description="Disordered" evidence="4">
    <location>
        <begin position="894"/>
        <end position="1058"/>
    </location>
</feature>
<dbReference type="KEGG" id="nve:5520200"/>
<dbReference type="SUPFAM" id="SSF57440">
    <property type="entry name" value="Kringle-like"/>
    <property type="match status" value="1"/>
</dbReference>
<proteinExistence type="predicted"/>
<dbReference type="PANTHER" id="PTHR24261:SF7">
    <property type="entry name" value="KRINGLE DOMAIN-CONTAINING PROTEIN"/>
    <property type="match status" value="1"/>
</dbReference>
<dbReference type="Gene3D" id="2.40.20.10">
    <property type="entry name" value="Plasminogen Kringle 4"/>
    <property type="match status" value="1"/>
</dbReference>
<dbReference type="SUPFAM" id="SSF49785">
    <property type="entry name" value="Galactose-binding domain-like"/>
    <property type="match status" value="1"/>
</dbReference>
<reference evidence="9 10" key="1">
    <citation type="journal article" date="2007" name="Science">
        <title>Sea anemone genome reveals ancestral eumetazoan gene repertoire and genomic organization.</title>
        <authorList>
            <person name="Putnam N.H."/>
            <person name="Srivastava M."/>
            <person name="Hellsten U."/>
            <person name="Dirks B."/>
            <person name="Chapman J."/>
            <person name="Salamov A."/>
            <person name="Terry A."/>
            <person name="Shapiro H."/>
            <person name="Lindquist E."/>
            <person name="Kapitonov V.V."/>
            <person name="Jurka J."/>
            <person name="Genikhovich G."/>
            <person name="Grigoriev I.V."/>
            <person name="Lucas S.M."/>
            <person name="Steele R.E."/>
            <person name="Finnerty J.R."/>
            <person name="Technau U."/>
            <person name="Martindale M.Q."/>
            <person name="Rokhsar D.S."/>
        </authorList>
    </citation>
    <scope>NUCLEOTIDE SEQUENCE [LARGE SCALE GENOMIC DNA]</scope>
    <source>
        <strain evidence="10">CH2 X CH6</strain>
    </source>
</reference>
<dbReference type="OMA" id="GAFRNEP"/>
<dbReference type="AlphaFoldDB" id="A7RKI4"/>
<dbReference type="InterPro" id="IPR000421">
    <property type="entry name" value="FA58C"/>
</dbReference>
<keyword evidence="5" id="KW-1133">Transmembrane helix</keyword>
<dbReference type="EMBL" id="DS469516">
    <property type="protein sequence ID" value="EDO47914.1"/>
    <property type="molecule type" value="Genomic_DNA"/>
</dbReference>
<feature type="compositionally biased region" description="Basic residues" evidence="4">
    <location>
        <begin position="1045"/>
        <end position="1056"/>
    </location>
</feature>
<evidence type="ECO:0000256" key="6">
    <source>
        <dbReference type="SAM" id="SignalP"/>
    </source>
</evidence>
<evidence type="ECO:0000259" key="8">
    <source>
        <dbReference type="PROSITE" id="PS50070"/>
    </source>
</evidence>
<dbReference type="PROSITE" id="PS50070">
    <property type="entry name" value="KRINGLE_2"/>
    <property type="match status" value="1"/>
</dbReference>
<keyword evidence="5" id="KW-0472">Membrane</keyword>
<sequence length="1071" mass="122180">MVFALGPALLCALLPLFLCPANAFLYDKEVEIVRTEWSPVVVVVRHVEYMGVADNGTLKCSVPGFTKYRWTILNKASKEGYAESVVMGTDEDLPESQSDLEIGGEEGIPLVNDLMVVSCEAMVELEPRMRMVWVITRMHSPLGYPTDPSVCDYGSNSYLTNCTWYQWTYRTDCYHGKGLEYRGTQSRALKGNTCKYWHMSGGAHPNSHKLARVMGFYSKGGHDYCRNFPFNPTCYLKNNDVKSCQSNILSQPWCYSDTNPAEETEYKIHYCNVKQCSDCMYGQGNGSFALYPGRKLPEYQGRSIATKKGVPCLQGVGWEDNVCRSTLKIKTKAMGSYHTVTRPTPHCYVTKPGAVTSKIKQVPDGNLELAECKLRQCTVRQVWFLFFNTFGDAFIEESNLKGIKIVLVRGRKEERIKFGAFGIHRPEGLTLGTSDYRLSSYVNNFQLIPRRPPGPLSEIVIRNIQSSYSGVYSVHYKFSEADPAVDQGVYKVNFELEVKEPTTFSLSPGAMGVCLDGEGKFRLMVQGHFDILDDSLEWFYGPSREKAITRVRPENTRFELTADAMGLLVKRVTTELWVMVKGRTYSGFPSATAKVAIKDQPLLKAITPTNQYASPGDEVIITIETDQLQKVTWVFDAMVIGSLPDDPDMGFQRVPRGQSLVTSLVIAGVKEHHYGGYKVSAVLNGCTSALTFYVKHISERPEEEEGPVMETGGDKSSEKPKPTQRSFNRTGIWCTDDLEPYAFFFSVDFPTEMTIGAFRNEPLSETSAVEVQHYTIGHSLDKKSWTNTTFKGKTKIPYIISGEDHSPLPVPITARHFRFYPEKLPGTVACMKVRLYGCRGKTLECDKTGNPVPTPLNLKLFVGAPLGASSLFALVGLLFWNQRKLRRELELEKKRRKRKKKRGNRRIGGSEDETSDDYKGKRVKKRARREDSRDERRRKRERRDERRRKRGAEDDRRKRAKEKKRQMYDKGLSSDARRWDSSDEIREKRKVKYQSSEDDKKQTKNNKEWNSGESSSEEYTKKDRRKKDESKRTRNYSSDEEFSARRQKWKGKRGRGNWRDICMARRRMIQG</sequence>
<feature type="domain" description="Kringle" evidence="8">
    <location>
        <begin position="172"/>
        <end position="276"/>
    </location>
</feature>
<dbReference type="OrthoDB" id="4781at2759"/>
<feature type="compositionally biased region" description="Basic and acidic residues" evidence="4">
    <location>
        <begin position="975"/>
        <end position="987"/>
    </location>
</feature>
<feature type="compositionally biased region" description="Basic and acidic residues" evidence="4">
    <location>
        <begin position="1018"/>
        <end position="1032"/>
    </location>
</feature>
<feature type="compositionally biased region" description="Basic and acidic residues" evidence="4">
    <location>
        <begin position="995"/>
        <end position="1007"/>
    </location>
</feature>